<dbReference type="InterPro" id="IPR050796">
    <property type="entry name" value="SCF_F-box_component"/>
</dbReference>
<dbReference type="EMBL" id="CAMGYJ010000004">
    <property type="protein sequence ID" value="CAI0399030.1"/>
    <property type="molecule type" value="Genomic_DNA"/>
</dbReference>
<dbReference type="InterPro" id="IPR011043">
    <property type="entry name" value="Gal_Oxase/kelch_b-propeller"/>
</dbReference>
<gene>
    <name evidence="2" type="ORF">LITE_LOCUS10141</name>
</gene>
<dbReference type="SUPFAM" id="SSF81383">
    <property type="entry name" value="F-box domain"/>
    <property type="match status" value="1"/>
</dbReference>
<dbReference type="SMART" id="SM00256">
    <property type="entry name" value="FBOX"/>
    <property type="match status" value="1"/>
</dbReference>
<evidence type="ECO:0000313" key="2">
    <source>
        <dbReference type="EMBL" id="CAI0399030.1"/>
    </source>
</evidence>
<dbReference type="PROSITE" id="PS50181">
    <property type="entry name" value="FBOX"/>
    <property type="match status" value="1"/>
</dbReference>
<dbReference type="PANTHER" id="PTHR31672">
    <property type="entry name" value="BNACNNG10540D PROTEIN"/>
    <property type="match status" value="1"/>
</dbReference>
<dbReference type="PANTHER" id="PTHR31672:SF13">
    <property type="entry name" value="F-BOX PROTEIN CPR30-LIKE"/>
    <property type="match status" value="1"/>
</dbReference>
<dbReference type="InterPro" id="IPR017451">
    <property type="entry name" value="F-box-assoc_interact_dom"/>
</dbReference>
<dbReference type="Gene3D" id="1.20.1280.50">
    <property type="match status" value="1"/>
</dbReference>
<sequence>METPSLENPVQAKAKLPRPLPILPPDLIAEILTWLPVVSLLRFRSVSKCFKTLISSPDFVKAHRRCTKALSAVKPNRVDRLFRRSFNFFHRPIHRQNERRPLVFDWGSSSWSLESLYNGPRIEVAERVDVFLGVDNGGGDHVVGSCDGLLCSVVGLYHGVVVWNPCTRVVRELPAFRCDISEEQMRGCVRIFGFGYDCQLDDYKVVVAISYPTGNHGTDEFETQVQVFALKTKSWRRIEDFKYGVPRCSGVKFAAGSLYYKVPSSRGDGNPEWQETLVSLDLATEKYNKVKLPDFGDSGAHWEIESLVDRLCLASFDDGDSCVVWVMKEPRVTDAWTKLFRVDQVVVDAGFRTPLYISDNGEALWENYEDLFIYNPKVNTVRFPTSRSLPDRDGPVVIYLETLVSPEMYN</sequence>
<name>A0AAV0IN55_9ROSI</name>
<dbReference type="Pfam" id="PF00646">
    <property type="entry name" value="F-box"/>
    <property type="match status" value="1"/>
</dbReference>
<evidence type="ECO:0000259" key="1">
    <source>
        <dbReference type="PROSITE" id="PS50181"/>
    </source>
</evidence>
<organism evidence="2 3">
    <name type="scientific">Linum tenue</name>
    <dbReference type="NCBI Taxonomy" id="586396"/>
    <lineage>
        <taxon>Eukaryota</taxon>
        <taxon>Viridiplantae</taxon>
        <taxon>Streptophyta</taxon>
        <taxon>Embryophyta</taxon>
        <taxon>Tracheophyta</taxon>
        <taxon>Spermatophyta</taxon>
        <taxon>Magnoliopsida</taxon>
        <taxon>eudicotyledons</taxon>
        <taxon>Gunneridae</taxon>
        <taxon>Pentapetalae</taxon>
        <taxon>rosids</taxon>
        <taxon>fabids</taxon>
        <taxon>Malpighiales</taxon>
        <taxon>Linaceae</taxon>
        <taxon>Linum</taxon>
    </lineage>
</organism>
<reference evidence="2" key="1">
    <citation type="submission" date="2022-08" db="EMBL/GenBank/DDBJ databases">
        <authorList>
            <person name="Gutierrez-Valencia J."/>
        </authorList>
    </citation>
    <scope>NUCLEOTIDE SEQUENCE</scope>
</reference>
<protein>
    <recommendedName>
        <fullName evidence="1">F-box domain-containing protein</fullName>
    </recommendedName>
</protein>
<dbReference type="InterPro" id="IPR001810">
    <property type="entry name" value="F-box_dom"/>
</dbReference>
<dbReference type="InterPro" id="IPR006527">
    <property type="entry name" value="F-box-assoc_dom_typ1"/>
</dbReference>
<feature type="domain" description="F-box" evidence="1">
    <location>
        <begin position="17"/>
        <end position="63"/>
    </location>
</feature>
<comment type="caution">
    <text evidence="2">The sequence shown here is derived from an EMBL/GenBank/DDBJ whole genome shotgun (WGS) entry which is preliminary data.</text>
</comment>
<dbReference type="SUPFAM" id="SSF50965">
    <property type="entry name" value="Galactose oxidase, central domain"/>
    <property type="match status" value="1"/>
</dbReference>
<dbReference type="Proteomes" id="UP001154282">
    <property type="component" value="Unassembled WGS sequence"/>
</dbReference>
<evidence type="ECO:0000313" key="3">
    <source>
        <dbReference type="Proteomes" id="UP001154282"/>
    </source>
</evidence>
<dbReference type="NCBIfam" id="TIGR01640">
    <property type="entry name" value="F_box_assoc_1"/>
    <property type="match status" value="1"/>
</dbReference>
<proteinExistence type="predicted"/>
<dbReference type="AlphaFoldDB" id="A0AAV0IN55"/>
<keyword evidence="3" id="KW-1185">Reference proteome</keyword>
<dbReference type="InterPro" id="IPR036047">
    <property type="entry name" value="F-box-like_dom_sf"/>
</dbReference>
<dbReference type="Pfam" id="PF07734">
    <property type="entry name" value="FBA_1"/>
    <property type="match status" value="1"/>
</dbReference>
<accession>A0AAV0IN55</accession>